<feature type="compositionally biased region" description="Low complexity" evidence="1">
    <location>
        <begin position="90"/>
        <end position="103"/>
    </location>
</feature>
<reference evidence="2" key="1">
    <citation type="submission" date="2023-03" db="EMBL/GenBank/DDBJ databases">
        <title>Electrophorus voltai genome.</title>
        <authorList>
            <person name="Bian C."/>
        </authorList>
    </citation>
    <scope>NUCLEOTIDE SEQUENCE</scope>
    <source>
        <strain evidence="2">CB-2022</strain>
        <tissue evidence="2">Muscle</tissue>
    </source>
</reference>
<dbReference type="EMBL" id="JAROKS010000015">
    <property type="protein sequence ID" value="KAK1796548.1"/>
    <property type="molecule type" value="Genomic_DNA"/>
</dbReference>
<accession>A0AAD9DXB9</accession>
<name>A0AAD9DXB9_9TELE</name>
<evidence type="ECO:0000313" key="3">
    <source>
        <dbReference type="Proteomes" id="UP001239994"/>
    </source>
</evidence>
<evidence type="ECO:0008006" key="4">
    <source>
        <dbReference type="Google" id="ProtNLM"/>
    </source>
</evidence>
<gene>
    <name evidence="2" type="ORF">P4O66_009583</name>
</gene>
<comment type="caution">
    <text evidence="2">The sequence shown here is derived from an EMBL/GenBank/DDBJ whole genome shotgun (WGS) entry which is preliminary data.</text>
</comment>
<evidence type="ECO:0000256" key="1">
    <source>
        <dbReference type="SAM" id="MobiDB-lite"/>
    </source>
</evidence>
<dbReference type="Gene3D" id="1.20.1070.10">
    <property type="entry name" value="Rhodopsin 7-helix transmembrane proteins"/>
    <property type="match status" value="1"/>
</dbReference>
<protein>
    <recommendedName>
        <fullName evidence="4">G-protein coupled receptors family 1 profile domain-containing protein</fullName>
    </recommendedName>
</protein>
<feature type="compositionally biased region" description="Polar residues" evidence="1">
    <location>
        <begin position="79"/>
        <end position="89"/>
    </location>
</feature>
<proteinExistence type="predicted"/>
<keyword evidence="3" id="KW-1185">Reference proteome</keyword>
<feature type="region of interest" description="Disordered" evidence="1">
    <location>
        <begin position="74"/>
        <end position="103"/>
    </location>
</feature>
<sequence length="103" mass="11444">MVTQVGPLNLFNHISGRLPAMPFIISMLLASLNSCCNPWIYMCFAGHLFHDLKQNLLCCPAIYLKSSHCRCNLEHGSSRKSNSSTYAMKSTSSQRSITQTSTT</sequence>
<organism evidence="2 3">
    <name type="scientific">Electrophorus voltai</name>
    <dbReference type="NCBI Taxonomy" id="2609070"/>
    <lineage>
        <taxon>Eukaryota</taxon>
        <taxon>Metazoa</taxon>
        <taxon>Chordata</taxon>
        <taxon>Craniata</taxon>
        <taxon>Vertebrata</taxon>
        <taxon>Euteleostomi</taxon>
        <taxon>Actinopterygii</taxon>
        <taxon>Neopterygii</taxon>
        <taxon>Teleostei</taxon>
        <taxon>Ostariophysi</taxon>
        <taxon>Gymnotiformes</taxon>
        <taxon>Gymnotoidei</taxon>
        <taxon>Gymnotidae</taxon>
        <taxon>Electrophorus</taxon>
    </lineage>
</organism>
<dbReference type="AlphaFoldDB" id="A0AAD9DXB9"/>
<evidence type="ECO:0000313" key="2">
    <source>
        <dbReference type="EMBL" id="KAK1796548.1"/>
    </source>
</evidence>
<dbReference type="SUPFAM" id="SSF81321">
    <property type="entry name" value="Family A G protein-coupled receptor-like"/>
    <property type="match status" value="1"/>
</dbReference>
<dbReference type="Proteomes" id="UP001239994">
    <property type="component" value="Unassembled WGS sequence"/>
</dbReference>